<dbReference type="EMBL" id="VJMI01017547">
    <property type="protein sequence ID" value="KAF0713402.1"/>
    <property type="molecule type" value="Genomic_DNA"/>
</dbReference>
<name>A0A6A4ZTC0_APHAT</name>
<dbReference type="AlphaFoldDB" id="A0A6A4ZTC0"/>
<proteinExistence type="predicted"/>
<dbReference type="Pfam" id="PF12783">
    <property type="entry name" value="Sec7-like_HUS"/>
    <property type="match status" value="1"/>
</dbReference>
<reference evidence="2 3" key="1">
    <citation type="submission" date="2019-06" db="EMBL/GenBank/DDBJ databases">
        <title>Genomics analysis of Aphanomyces spp. identifies a new class of oomycete effector associated with host adaptation.</title>
        <authorList>
            <person name="Gaulin E."/>
        </authorList>
    </citation>
    <scope>NUCLEOTIDE SEQUENCE [LARGE SCALE GENOMIC DNA]</scope>
    <source>
        <strain evidence="2 3">E</strain>
    </source>
</reference>
<sequence>VLSLTLRVVFNLFNSIKDHLKVQLEIFFTSVHMRIMDSPTCSDEQKELALESLLEFCREPALMLDLYINYDCDVHCTNLFEVLCTALAKTTQVTYFPDLPPVFNILNLLALDGEYMHPVGF</sequence>
<accession>A0A6A4ZTC0</accession>
<evidence type="ECO:0000313" key="3">
    <source>
        <dbReference type="Proteomes" id="UP000469452"/>
    </source>
</evidence>
<protein>
    <recommendedName>
        <fullName evidence="1">Mon2/Sec7/BIG1-like HUS domain-containing protein</fullName>
    </recommendedName>
</protein>
<feature type="non-terminal residue" evidence="2">
    <location>
        <position position="1"/>
    </location>
</feature>
<evidence type="ECO:0000259" key="1">
    <source>
        <dbReference type="Pfam" id="PF12783"/>
    </source>
</evidence>
<dbReference type="InterPro" id="IPR032691">
    <property type="entry name" value="Mon2/Sec7/BIG1-like_HUS"/>
</dbReference>
<dbReference type="Proteomes" id="UP000469452">
    <property type="component" value="Unassembled WGS sequence"/>
</dbReference>
<dbReference type="VEuPathDB" id="FungiDB:H257_15801"/>
<dbReference type="PANTHER" id="PTHR10663">
    <property type="entry name" value="GUANYL-NUCLEOTIDE EXCHANGE FACTOR"/>
    <property type="match status" value="1"/>
</dbReference>
<comment type="caution">
    <text evidence="2">The sequence shown here is derived from an EMBL/GenBank/DDBJ whole genome shotgun (WGS) entry which is preliminary data.</text>
</comment>
<evidence type="ECO:0000313" key="2">
    <source>
        <dbReference type="EMBL" id="KAF0713402.1"/>
    </source>
</evidence>
<gene>
    <name evidence="2" type="ORF">AaE_011798</name>
</gene>
<organism evidence="2 3">
    <name type="scientific">Aphanomyces astaci</name>
    <name type="common">Crayfish plague agent</name>
    <dbReference type="NCBI Taxonomy" id="112090"/>
    <lineage>
        <taxon>Eukaryota</taxon>
        <taxon>Sar</taxon>
        <taxon>Stramenopiles</taxon>
        <taxon>Oomycota</taxon>
        <taxon>Saprolegniomycetes</taxon>
        <taxon>Saprolegniales</taxon>
        <taxon>Verrucalvaceae</taxon>
        <taxon>Aphanomyces</taxon>
    </lineage>
</organism>
<dbReference type="PANTHER" id="PTHR10663:SF388">
    <property type="entry name" value="GOLGI-SPECIFIC BREFELDIN A-RESISTANCE GUANINE NUCLEOTIDE EXCHANGE FACTOR 1"/>
    <property type="match status" value="1"/>
</dbReference>
<feature type="domain" description="Mon2/Sec7/BIG1-like HUS" evidence="1">
    <location>
        <begin position="1"/>
        <end position="79"/>
    </location>
</feature>